<accession>A0AB37YQH6</accession>
<dbReference type="EMBL" id="FMBG01000012">
    <property type="protein sequence ID" value="SCC26336.1"/>
    <property type="molecule type" value="Genomic_DNA"/>
</dbReference>
<feature type="domain" description="Knr4/Smi1-like" evidence="1">
    <location>
        <begin position="12"/>
        <end position="159"/>
    </location>
</feature>
<dbReference type="Gene3D" id="3.40.1580.10">
    <property type="entry name" value="SMI1/KNR4-like"/>
    <property type="match status" value="1"/>
</dbReference>
<name>A0AB37YQH6_9BACI</name>
<proteinExistence type="predicted"/>
<dbReference type="SUPFAM" id="SSF160631">
    <property type="entry name" value="SMI1/KNR4-like"/>
    <property type="match status" value="1"/>
</dbReference>
<dbReference type="InterPro" id="IPR018958">
    <property type="entry name" value="Knr4/Smi1-like_dom"/>
</dbReference>
<dbReference type="InterPro" id="IPR037883">
    <property type="entry name" value="Knr4/Smi1-like_sf"/>
</dbReference>
<evidence type="ECO:0000259" key="1">
    <source>
        <dbReference type="SMART" id="SM00860"/>
    </source>
</evidence>
<dbReference type="SMART" id="SM00860">
    <property type="entry name" value="SMI1_KNR4"/>
    <property type="match status" value="1"/>
</dbReference>
<comment type="caution">
    <text evidence="2">The sequence shown here is derived from an EMBL/GenBank/DDBJ whole genome shotgun (WGS) entry which is preliminary data.</text>
</comment>
<dbReference type="AlphaFoldDB" id="A0AB37YQH6"/>
<reference evidence="2 3" key="1">
    <citation type="submission" date="2016-08" db="EMBL/GenBank/DDBJ databases">
        <authorList>
            <person name="Loux V."/>
            <person name="Rue O."/>
        </authorList>
    </citation>
    <scope>NUCLEOTIDE SEQUENCE [LARGE SCALE GENOMIC DNA]</scope>
    <source>
        <strain evidence="2 3">WSBC_10311</strain>
    </source>
</reference>
<sequence length="162" mass="18820">MSHIEWDNPDKLVSRHYVLEVARKMGVHFPQDYIECVLENNGASAEPEAFDVNEVERVFGSLLSYDEKRIENILKIYEKYKGTIPNQVILFAIDPSGNLICFDYKNHEENPIVIYWEHEGAWEKKVLIKSEGITTEEAEKVARENVFFVANTFTELLSKLHD</sequence>
<dbReference type="Proteomes" id="UP000195728">
    <property type="component" value="Unassembled WGS sequence"/>
</dbReference>
<dbReference type="Pfam" id="PF09346">
    <property type="entry name" value="SMI1_KNR4"/>
    <property type="match status" value="1"/>
</dbReference>
<evidence type="ECO:0000313" key="3">
    <source>
        <dbReference type="Proteomes" id="UP000195728"/>
    </source>
</evidence>
<protein>
    <recommendedName>
        <fullName evidence="1">Knr4/Smi1-like domain-containing protein</fullName>
    </recommendedName>
</protein>
<dbReference type="RefSeq" id="WP_000018127.1">
    <property type="nucleotide sequence ID" value="NZ_FMBG01000012.1"/>
</dbReference>
<gene>
    <name evidence="2" type="ORF">BC10311_02278</name>
</gene>
<organism evidence="2 3">
    <name type="scientific">Bacillus wiedmannii</name>
    <dbReference type="NCBI Taxonomy" id="1890302"/>
    <lineage>
        <taxon>Bacteria</taxon>
        <taxon>Bacillati</taxon>
        <taxon>Bacillota</taxon>
        <taxon>Bacilli</taxon>
        <taxon>Bacillales</taxon>
        <taxon>Bacillaceae</taxon>
        <taxon>Bacillus</taxon>
        <taxon>Bacillus cereus group</taxon>
    </lineage>
</organism>
<evidence type="ECO:0000313" key="2">
    <source>
        <dbReference type="EMBL" id="SCC26336.1"/>
    </source>
</evidence>